<protein>
    <recommendedName>
        <fullName evidence="4">Capsular polysaccharide biosynthesis protein CpsC</fullName>
    </recommendedName>
</protein>
<evidence type="ECO:0000256" key="11">
    <source>
        <dbReference type="ARBA" id="ARBA00045736"/>
    </source>
</evidence>
<evidence type="ECO:0000256" key="12">
    <source>
        <dbReference type="SAM" id="Phobius"/>
    </source>
</evidence>
<dbReference type="OrthoDB" id="2360475at2"/>
<evidence type="ECO:0000313" key="15">
    <source>
        <dbReference type="EMBL" id="KRK79036.1"/>
    </source>
</evidence>
<evidence type="ECO:0000256" key="7">
    <source>
        <dbReference type="ARBA" id="ARBA00022903"/>
    </source>
</evidence>
<evidence type="ECO:0000256" key="10">
    <source>
        <dbReference type="ARBA" id="ARBA00023169"/>
    </source>
</evidence>
<comment type="caution">
    <text evidence="15">The sequence shown here is derived from an EMBL/GenBank/DDBJ whole genome shotgun (WGS) entry which is preliminary data.</text>
</comment>
<comment type="subcellular location">
    <subcellularLocation>
        <location evidence="1">Cell membrane</location>
        <topology evidence="1">Multi-pass membrane protein</topology>
    </subcellularLocation>
</comment>
<dbReference type="PATRIC" id="fig|1423775.4.peg.1428"/>
<keyword evidence="7" id="KW-0972">Capsule biogenesis/degradation</keyword>
<reference evidence="15 16" key="1">
    <citation type="journal article" date="2015" name="Genome Announc.">
        <title>Expanding the biotechnology potential of lactobacilli through comparative genomics of 213 strains and associated genera.</title>
        <authorList>
            <person name="Sun Z."/>
            <person name="Harris H.M."/>
            <person name="McCann A."/>
            <person name="Guo C."/>
            <person name="Argimon S."/>
            <person name="Zhang W."/>
            <person name="Yang X."/>
            <person name="Jeffery I.B."/>
            <person name="Cooney J.C."/>
            <person name="Kagawa T.F."/>
            <person name="Liu W."/>
            <person name="Song Y."/>
            <person name="Salvetti E."/>
            <person name="Wrobel A."/>
            <person name="Rasinkangas P."/>
            <person name="Parkhill J."/>
            <person name="Rea M.C."/>
            <person name="O'Sullivan O."/>
            <person name="Ritari J."/>
            <person name="Douillard F.P."/>
            <person name="Paul Ross R."/>
            <person name="Yang R."/>
            <person name="Briner A.E."/>
            <person name="Felis G.E."/>
            <person name="de Vos W.M."/>
            <person name="Barrangou R."/>
            <person name="Klaenhammer T.R."/>
            <person name="Caufield P.W."/>
            <person name="Cui Y."/>
            <person name="Zhang H."/>
            <person name="O'Toole P.W."/>
        </authorList>
    </citation>
    <scope>NUCLEOTIDE SEQUENCE [LARGE SCALE GENOMIC DNA]</scope>
    <source>
        <strain evidence="15 16">DSM 19682</strain>
    </source>
</reference>
<evidence type="ECO:0000256" key="4">
    <source>
        <dbReference type="ARBA" id="ARBA00020739"/>
    </source>
</evidence>
<gene>
    <name evidence="15" type="ORF">FD03_GL001399</name>
</gene>
<dbReference type="InterPro" id="IPR032807">
    <property type="entry name" value="GNVR"/>
</dbReference>
<evidence type="ECO:0000256" key="1">
    <source>
        <dbReference type="ARBA" id="ARBA00004651"/>
    </source>
</evidence>
<keyword evidence="10" id="KW-0270">Exopolysaccharide synthesis</keyword>
<dbReference type="AlphaFoldDB" id="A0A0R1K6J2"/>
<dbReference type="Proteomes" id="UP000051248">
    <property type="component" value="Unassembled WGS sequence"/>
</dbReference>
<evidence type="ECO:0000256" key="3">
    <source>
        <dbReference type="ARBA" id="ARBA00006683"/>
    </source>
</evidence>
<dbReference type="eggNOG" id="COG3944">
    <property type="taxonomic scope" value="Bacteria"/>
</dbReference>
<dbReference type="Pfam" id="PF02706">
    <property type="entry name" value="Wzz"/>
    <property type="match status" value="1"/>
</dbReference>
<dbReference type="PANTHER" id="PTHR32309:SF13">
    <property type="entry name" value="FERRIC ENTEROBACTIN TRANSPORT PROTEIN FEPE"/>
    <property type="match status" value="1"/>
</dbReference>
<evidence type="ECO:0000259" key="13">
    <source>
        <dbReference type="Pfam" id="PF02706"/>
    </source>
</evidence>
<accession>A0A0R1K6J2</accession>
<feature type="domain" description="Tyrosine-protein kinase G-rich" evidence="14">
    <location>
        <begin position="152"/>
        <end position="205"/>
    </location>
</feature>
<keyword evidence="9 12" id="KW-0472">Membrane</keyword>
<feature type="transmembrane region" description="Helical" evidence="12">
    <location>
        <begin position="25"/>
        <end position="45"/>
    </location>
</feature>
<comment type="function">
    <text evidence="11">Required for CpsD phosphorylation. Involved in the regulation of capsular polysaccharide biosynthesis. May be part of a complex that directs the coordinated polymerization and export to the cell surface of the capsular polysaccharide.</text>
</comment>
<evidence type="ECO:0000256" key="8">
    <source>
        <dbReference type="ARBA" id="ARBA00022989"/>
    </source>
</evidence>
<keyword evidence="16" id="KW-1185">Reference proteome</keyword>
<dbReference type="EMBL" id="AZDZ01000019">
    <property type="protein sequence ID" value="KRK79036.1"/>
    <property type="molecule type" value="Genomic_DNA"/>
</dbReference>
<comment type="pathway">
    <text evidence="2">Capsule biogenesis; capsule polysaccharide biosynthesis.</text>
</comment>
<dbReference type="PANTHER" id="PTHR32309">
    <property type="entry name" value="TYROSINE-PROTEIN KINASE"/>
    <property type="match status" value="1"/>
</dbReference>
<keyword evidence="5" id="KW-1003">Cell membrane</keyword>
<evidence type="ECO:0000313" key="16">
    <source>
        <dbReference type="Proteomes" id="UP000051248"/>
    </source>
</evidence>
<dbReference type="InterPro" id="IPR003856">
    <property type="entry name" value="LPS_length_determ_N"/>
</dbReference>
<dbReference type="GO" id="GO:0000271">
    <property type="term" value="P:polysaccharide biosynthetic process"/>
    <property type="evidence" value="ECO:0007669"/>
    <property type="project" value="UniProtKB-KW"/>
</dbReference>
<dbReference type="InterPro" id="IPR050445">
    <property type="entry name" value="Bact_polysacc_biosynth/exp"/>
</dbReference>
<evidence type="ECO:0000256" key="5">
    <source>
        <dbReference type="ARBA" id="ARBA00022475"/>
    </source>
</evidence>
<comment type="similarity">
    <text evidence="3">Belongs to the CpsC/CapA family.</text>
</comment>
<evidence type="ECO:0000256" key="6">
    <source>
        <dbReference type="ARBA" id="ARBA00022692"/>
    </source>
</evidence>
<feature type="transmembrane region" description="Helical" evidence="12">
    <location>
        <begin position="182"/>
        <end position="202"/>
    </location>
</feature>
<proteinExistence type="inferred from homology"/>
<dbReference type="RefSeq" id="WP_025024935.1">
    <property type="nucleotide sequence ID" value="NZ_AZDZ01000019.1"/>
</dbReference>
<evidence type="ECO:0000256" key="2">
    <source>
        <dbReference type="ARBA" id="ARBA00005132"/>
    </source>
</evidence>
<evidence type="ECO:0000256" key="9">
    <source>
        <dbReference type="ARBA" id="ARBA00023136"/>
    </source>
</evidence>
<sequence length="258" mass="28179">MKSEQMANTTSMIEILGILRKHMKMIIMTTLITVFATGFVTFFVLNPKYESTTEILVNRKMSDELQAAQFQQVQADVQMISTYKDIITSPTVLDDVNQEVQNYPGYPGSELALQKSISISNQQNSQVFSVTAKATDPNTAAAIANMTADVFKKKVGKIMSINNVSIVSKASPSRTPYSPRKTLSLIGGLIVGLILGIALALIREATDKTVINESFLTEDMGWVNLGQINEISKKSFEEVSGIGSTSGVRSSNPSDRRV</sequence>
<dbReference type="GO" id="GO:0004713">
    <property type="term" value="F:protein tyrosine kinase activity"/>
    <property type="evidence" value="ECO:0007669"/>
    <property type="project" value="TreeGrafter"/>
</dbReference>
<name>A0A0R1K6J2_9LACO</name>
<dbReference type="GO" id="GO:0005886">
    <property type="term" value="C:plasma membrane"/>
    <property type="evidence" value="ECO:0007669"/>
    <property type="project" value="UniProtKB-SubCell"/>
</dbReference>
<organism evidence="15 16">
    <name type="scientific">Companilactobacillus nodensis DSM 19682 = JCM 14932 = NBRC 107160</name>
    <dbReference type="NCBI Taxonomy" id="1423775"/>
    <lineage>
        <taxon>Bacteria</taxon>
        <taxon>Bacillati</taxon>
        <taxon>Bacillota</taxon>
        <taxon>Bacilli</taxon>
        <taxon>Lactobacillales</taxon>
        <taxon>Lactobacillaceae</taxon>
        <taxon>Companilactobacillus</taxon>
    </lineage>
</organism>
<evidence type="ECO:0000259" key="14">
    <source>
        <dbReference type="Pfam" id="PF13807"/>
    </source>
</evidence>
<dbReference type="Pfam" id="PF13807">
    <property type="entry name" value="GNVR"/>
    <property type="match status" value="1"/>
</dbReference>
<feature type="domain" description="Polysaccharide chain length determinant N-terminal" evidence="13">
    <location>
        <begin position="9"/>
        <end position="99"/>
    </location>
</feature>
<keyword evidence="8 12" id="KW-1133">Transmembrane helix</keyword>
<dbReference type="STRING" id="1423775.FD03_GL001399"/>
<keyword evidence="6 12" id="KW-0812">Transmembrane</keyword>